<keyword evidence="3" id="KW-1185">Reference proteome</keyword>
<proteinExistence type="predicted"/>
<dbReference type="EMBL" id="MRZV01001755">
    <property type="protein sequence ID" value="PIK36044.1"/>
    <property type="molecule type" value="Genomic_DNA"/>
</dbReference>
<keyword evidence="2" id="KW-0378">Hydrolase</keyword>
<dbReference type="Pfam" id="PF25894">
    <property type="entry name" value="WHD_HELB"/>
    <property type="match status" value="1"/>
</dbReference>
<dbReference type="OrthoDB" id="6107418at2759"/>
<gene>
    <name evidence="2" type="ORF">BSL78_27128</name>
</gene>
<organism evidence="2 3">
    <name type="scientific">Stichopus japonicus</name>
    <name type="common">Sea cucumber</name>
    <dbReference type="NCBI Taxonomy" id="307972"/>
    <lineage>
        <taxon>Eukaryota</taxon>
        <taxon>Metazoa</taxon>
        <taxon>Echinodermata</taxon>
        <taxon>Eleutherozoa</taxon>
        <taxon>Echinozoa</taxon>
        <taxon>Holothuroidea</taxon>
        <taxon>Aspidochirotacea</taxon>
        <taxon>Aspidochirotida</taxon>
        <taxon>Stichopodidae</taxon>
        <taxon>Apostichopus</taxon>
    </lineage>
</organism>
<evidence type="ECO:0000313" key="2">
    <source>
        <dbReference type="EMBL" id="PIK36044.1"/>
    </source>
</evidence>
<keyword evidence="2" id="KW-0347">Helicase</keyword>
<feature type="domain" description="DNA helicase B winged helix" evidence="1">
    <location>
        <begin position="156"/>
        <end position="242"/>
    </location>
</feature>
<dbReference type="GO" id="GO:0004386">
    <property type="term" value="F:helicase activity"/>
    <property type="evidence" value="ECO:0007669"/>
    <property type="project" value="UniProtKB-KW"/>
</dbReference>
<dbReference type="Proteomes" id="UP000230750">
    <property type="component" value="Unassembled WGS sequence"/>
</dbReference>
<reference evidence="2 3" key="1">
    <citation type="journal article" date="2017" name="PLoS Biol.">
        <title>The sea cucumber genome provides insights into morphological evolution and visceral regeneration.</title>
        <authorList>
            <person name="Zhang X."/>
            <person name="Sun L."/>
            <person name="Yuan J."/>
            <person name="Sun Y."/>
            <person name="Gao Y."/>
            <person name="Zhang L."/>
            <person name="Li S."/>
            <person name="Dai H."/>
            <person name="Hamel J.F."/>
            <person name="Liu C."/>
            <person name="Yu Y."/>
            <person name="Liu S."/>
            <person name="Lin W."/>
            <person name="Guo K."/>
            <person name="Jin S."/>
            <person name="Xu P."/>
            <person name="Storey K.B."/>
            <person name="Huan P."/>
            <person name="Zhang T."/>
            <person name="Zhou Y."/>
            <person name="Zhang J."/>
            <person name="Lin C."/>
            <person name="Li X."/>
            <person name="Xing L."/>
            <person name="Huo D."/>
            <person name="Sun M."/>
            <person name="Wang L."/>
            <person name="Mercier A."/>
            <person name="Li F."/>
            <person name="Yang H."/>
            <person name="Xiang J."/>
        </authorList>
    </citation>
    <scope>NUCLEOTIDE SEQUENCE [LARGE SCALE GENOMIC DNA]</scope>
    <source>
        <strain evidence="2">Shaxun</strain>
        <tissue evidence="2">Muscle</tissue>
    </source>
</reference>
<keyword evidence="2" id="KW-0067">ATP-binding</keyword>
<keyword evidence="2" id="KW-0547">Nucleotide-binding</keyword>
<dbReference type="STRING" id="307972.A0A2G8JJW7"/>
<evidence type="ECO:0000313" key="3">
    <source>
        <dbReference type="Proteomes" id="UP000230750"/>
    </source>
</evidence>
<comment type="caution">
    <text evidence="2">The sequence shown here is derived from an EMBL/GenBank/DDBJ whole genome shotgun (WGS) entry which is preliminary data.</text>
</comment>
<name>A0A2G8JJW7_STIJA</name>
<accession>A0A2G8JJW7</accession>
<evidence type="ECO:0000259" key="1">
    <source>
        <dbReference type="Pfam" id="PF25894"/>
    </source>
</evidence>
<dbReference type="AlphaFoldDB" id="A0A2G8JJW7"/>
<protein>
    <submittedName>
        <fullName evidence="2">Putative DNA helicase B</fullName>
    </submittedName>
</protein>
<dbReference type="InterPro" id="IPR058839">
    <property type="entry name" value="WHD_HELB"/>
</dbReference>
<sequence>MSSVGDDADDGKNLKMISWKWMISELLKMVPSSQSHNLSLEGKLTFMTKLPRERITIIGPFLFTDSWWEIEANINSKTKKVKDVPKYRIKKTWDIPMISQPHKVDQTGNRLSSVILDSAIYPTKKAFSILTHNFNLKPQKEKREMSNNGPNFEALSEAVEKTPWEFAFSYVLHRKYNVSGCEAKLNDLKRSGVFLKLDKVMQDNLTVYDKLKTYCRRNGHTFIHCPSKKNLTRLVQHKCKDRGKTQMFLCRDTVRAARCEPDTTHRHQKICRRSICGATGMLKRKLPNI</sequence>